<feature type="compositionally biased region" description="Basic and acidic residues" evidence="1">
    <location>
        <begin position="1"/>
        <end position="10"/>
    </location>
</feature>
<protein>
    <submittedName>
        <fullName evidence="2">Uncharacterized protein</fullName>
    </submittedName>
</protein>
<dbReference type="Proteomes" id="UP000606003">
    <property type="component" value="Unassembled WGS sequence"/>
</dbReference>
<dbReference type="RefSeq" id="WP_190928864.1">
    <property type="nucleotide sequence ID" value="NZ_JACXAC010000011.1"/>
</dbReference>
<keyword evidence="3" id="KW-1185">Reference proteome</keyword>
<evidence type="ECO:0000256" key="1">
    <source>
        <dbReference type="SAM" id="MobiDB-lite"/>
    </source>
</evidence>
<evidence type="ECO:0000313" key="3">
    <source>
        <dbReference type="Proteomes" id="UP000606003"/>
    </source>
</evidence>
<comment type="caution">
    <text evidence="2">The sequence shown here is derived from an EMBL/GenBank/DDBJ whole genome shotgun (WGS) entry which is preliminary data.</text>
</comment>
<dbReference type="EMBL" id="JACXAC010000011">
    <property type="protein sequence ID" value="MBD2724736.1"/>
    <property type="molecule type" value="Genomic_DNA"/>
</dbReference>
<organism evidence="2 3">
    <name type="scientific">Hymenobacter armeniacus</name>
    <dbReference type="NCBI Taxonomy" id="2771358"/>
    <lineage>
        <taxon>Bacteria</taxon>
        <taxon>Pseudomonadati</taxon>
        <taxon>Bacteroidota</taxon>
        <taxon>Cytophagia</taxon>
        <taxon>Cytophagales</taxon>
        <taxon>Hymenobacteraceae</taxon>
        <taxon>Hymenobacter</taxon>
    </lineage>
</organism>
<gene>
    <name evidence="2" type="ORF">IC234_21600</name>
</gene>
<accession>A0ABR8K088</accession>
<name>A0ABR8K088_9BACT</name>
<evidence type="ECO:0000313" key="2">
    <source>
        <dbReference type="EMBL" id="MBD2724736.1"/>
    </source>
</evidence>
<reference evidence="2 3" key="1">
    <citation type="submission" date="2020-09" db="EMBL/GenBank/DDBJ databases">
        <authorList>
            <person name="Kim M.K."/>
        </authorList>
    </citation>
    <scope>NUCLEOTIDE SEQUENCE [LARGE SCALE GENOMIC DNA]</scope>
    <source>
        <strain evidence="2 3">BT189</strain>
    </source>
</reference>
<feature type="region of interest" description="Disordered" evidence="1">
    <location>
        <begin position="1"/>
        <end position="22"/>
    </location>
</feature>
<sequence length="332" mass="36671">MASYDERLTQRQEAAADAESSYVQHFGPEAERYDNWARLWQTGWQEELTNPAPTPTYQPRGLPRDEADNIITGGSGEYGKVLPPAPSLYSPKFLFALAQAVANGGPHLVAAISSILDEADEVDCDQLTEVLDTLLTYLSNYALRSIDGTGQAVRIGQLDRAQVEAFFLHWDETKPATNVFVTRFGVAAPGRPVVPYEVALNVLQAAQRQVKARRIEYATTTQTLAALTTKKTDKKKLSLGAAALVLVYEGKRLQRGSLANEMALQAGHSSGDKLYNEYSKYSTPNNRTGFDNETATKGRNMIKRIQEALPELSDKSRQRAENEICMIEARIA</sequence>
<proteinExistence type="predicted"/>